<proteinExistence type="predicted"/>
<organism evidence="1">
    <name type="scientific">virus sp. ctBM815</name>
    <dbReference type="NCBI Taxonomy" id="2825806"/>
    <lineage>
        <taxon>Viruses</taxon>
    </lineage>
</organism>
<reference evidence="1" key="1">
    <citation type="journal article" date="2021" name="Proc. Natl. Acad. Sci. U.S.A.">
        <title>A Catalog of Tens of Thousands of Viruses from Human Metagenomes Reveals Hidden Associations with Chronic Diseases.</title>
        <authorList>
            <person name="Tisza M.J."/>
            <person name="Buck C.B."/>
        </authorList>
    </citation>
    <scope>NUCLEOTIDE SEQUENCE</scope>
    <source>
        <strain evidence="1">CtBM815</strain>
    </source>
</reference>
<evidence type="ECO:0000313" key="1">
    <source>
        <dbReference type="EMBL" id="DAE31522.1"/>
    </source>
</evidence>
<name>A0A8S5RKA0_9VIRU</name>
<protein>
    <submittedName>
        <fullName evidence="1">Uncharacterized protein</fullName>
    </submittedName>
</protein>
<dbReference type="EMBL" id="BK059109">
    <property type="protein sequence ID" value="DAE31522.1"/>
    <property type="molecule type" value="Genomic_DNA"/>
</dbReference>
<sequence>MLKCQTTSGNSITLKDGTIYFVVEGKTYHLGITNGKPDWINSDAADRTETWYQKSGSNKNISFTQLGEFAIKDNKYYTDATMKTPVSGTYYKKVDSSTILYSVGIYTYLIYGDTFGVEVYNKASFTNGFKNIQGAVAITGAVSVSSYPTQSPSGETSGTLNVVTTNKTWAKISKVDKPTGVFTYYYTNLPTSSSDSITYGSIKPDNIVFDDNTNNGIYIISASDTENPNLLSELSKWKINANSGIGDSNMVYNIKNVDINSKFIS</sequence>
<accession>A0A8S5RKA0</accession>